<sequence length="301" mass="34381">MYDAKDPRSKMKQSSETAGKQPVLDYADVELMEFHKSPPQESGPGYKTWYGRGQNFVLAYTEAEPGTVLSRDDQPDEYMTFFPEKRTVVDIETANGSASDVRYKLAIIPPGASKITVKEGGQVVRLFSSVAPDLCEISANAESYREPHPNIAPYQPWPNPPEGFKLRLYPMDAQNAPGQFMNLYRSTNLMINLFPVVDVERDQDRLSPHSHEDFEQCSLTLQGNYRHYLRWPWIPNRKAWRDDRIIDCESPSITVIPSQVVHTSIPTPKPPCHLIDIFAPPRFDFSRMDGWVKNADEYPMP</sequence>
<evidence type="ECO:0000256" key="1">
    <source>
        <dbReference type="SAM" id="MobiDB-lite"/>
    </source>
</evidence>
<evidence type="ECO:0000313" key="2">
    <source>
        <dbReference type="EMBL" id="MBT2188055.1"/>
    </source>
</evidence>
<reference evidence="2" key="1">
    <citation type="submission" date="2021-05" db="EMBL/GenBank/DDBJ databases">
        <title>Genome of Sphingobium sp. strain.</title>
        <authorList>
            <person name="Fan R."/>
        </authorList>
    </citation>
    <scope>NUCLEOTIDE SEQUENCE</scope>
    <source>
        <strain evidence="2">H33</strain>
    </source>
</reference>
<dbReference type="InterPro" id="IPR014710">
    <property type="entry name" value="RmlC-like_jellyroll"/>
</dbReference>
<gene>
    <name evidence="2" type="ORF">KK488_13960</name>
</gene>
<name>A0A9X1ISD4_9SPHN</name>
<accession>A0A9X1ISD4</accession>
<comment type="caution">
    <text evidence="2">The sequence shown here is derived from an EMBL/GenBank/DDBJ whole genome shotgun (WGS) entry which is preliminary data.</text>
</comment>
<dbReference type="SUPFAM" id="SSF51182">
    <property type="entry name" value="RmlC-like cupins"/>
    <property type="match status" value="1"/>
</dbReference>
<feature type="region of interest" description="Disordered" evidence="1">
    <location>
        <begin position="1"/>
        <end position="23"/>
    </location>
</feature>
<dbReference type="Gene3D" id="2.60.120.10">
    <property type="entry name" value="Jelly Rolls"/>
    <property type="match status" value="1"/>
</dbReference>
<dbReference type="InterPro" id="IPR011051">
    <property type="entry name" value="RmlC_Cupin_sf"/>
</dbReference>
<protein>
    <submittedName>
        <fullName evidence="2">Uncharacterized protein</fullName>
    </submittedName>
</protein>
<dbReference type="EMBL" id="JAHGAW010000009">
    <property type="protein sequence ID" value="MBT2188055.1"/>
    <property type="molecule type" value="Genomic_DNA"/>
</dbReference>
<evidence type="ECO:0000313" key="3">
    <source>
        <dbReference type="Proteomes" id="UP001138757"/>
    </source>
</evidence>
<dbReference type="Proteomes" id="UP001138757">
    <property type="component" value="Unassembled WGS sequence"/>
</dbReference>
<dbReference type="RefSeq" id="WP_214624313.1">
    <property type="nucleotide sequence ID" value="NZ_JAHGAW010000009.1"/>
</dbReference>
<organism evidence="2 3">
    <name type="scientific">Sphingobium nicotianae</name>
    <dbReference type="NCBI Taxonomy" id="2782607"/>
    <lineage>
        <taxon>Bacteria</taxon>
        <taxon>Pseudomonadati</taxon>
        <taxon>Pseudomonadota</taxon>
        <taxon>Alphaproteobacteria</taxon>
        <taxon>Sphingomonadales</taxon>
        <taxon>Sphingomonadaceae</taxon>
        <taxon>Sphingobium</taxon>
    </lineage>
</organism>
<dbReference type="AlphaFoldDB" id="A0A9X1ISD4"/>
<keyword evidence="3" id="KW-1185">Reference proteome</keyword>
<proteinExistence type="predicted"/>